<evidence type="ECO:0000256" key="1">
    <source>
        <dbReference type="SAM" id="Coils"/>
    </source>
</evidence>
<keyword evidence="1" id="KW-0175">Coiled coil</keyword>
<dbReference type="Proteomes" id="UP000007887">
    <property type="component" value="Chromosome"/>
</dbReference>
<sequence>MNKYRAMAKNDLKNYNLFLARIENIKDEIEYLTEQAELVKISTSNLEGVPGGGDHVSPVEIQAEKHGKIKREIDRLNIENKRLQLAKRKIDSLINTLTGENKEILTRRFIGGEMLSKVCLDLCITEKWGRELSMRILDKAAFVLYGYAASDYNSMVR</sequence>
<evidence type="ECO:0008006" key="4">
    <source>
        <dbReference type="Google" id="ProtNLM"/>
    </source>
</evidence>
<evidence type="ECO:0000313" key="3">
    <source>
        <dbReference type="Proteomes" id="UP000007887"/>
    </source>
</evidence>
<gene>
    <name evidence="2" type="ordered locus">SELR_25340</name>
</gene>
<organism evidence="2 3">
    <name type="scientific">Selenomonas ruminantium subsp. lactilytica (strain NBRC 103574 / TAM6421)</name>
    <dbReference type="NCBI Taxonomy" id="927704"/>
    <lineage>
        <taxon>Bacteria</taxon>
        <taxon>Bacillati</taxon>
        <taxon>Bacillota</taxon>
        <taxon>Negativicutes</taxon>
        <taxon>Selenomonadales</taxon>
        <taxon>Selenomonadaceae</taxon>
        <taxon>Selenomonas</taxon>
    </lineage>
</organism>
<name>I0GU05_SELRL</name>
<feature type="coiled-coil region" evidence="1">
    <location>
        <begin position="66"/>
        <end position="103"/>
    </location>
</feature>
<dbReference type="PATRIC" id="fig|927704.6.peg.2618"/>
<dbReference type="EMBL" id="AP012292">
    <property type="protein sequence ID" value="BAL84242.1"/>
    <property type="molecule type" value="Genomic_DNA"/>
</dbReference>
<proteinExistence type="predicted"/>
<accession>I0GU05</accession>
<dbReference type="KEGG" id="sri:SELR_25340"/>
<dbReference type="RefSeq" id="WP_014425661.1">
    <property type="nucleotide sequence ID" value="NC_017068.1"/>
</dbReference>
<dbReference type="HOGENOM" id="CLU_1676641_0_0_9"/>
<reference evidence="2 3" key="1">
    <citation type="submission" date="2011-10" db="EMBL/GenBank/DDBJ databases">
        <title>Whole genome sequence of Selenomonas ruminantium subsp. lactilytica TAM6421.</title>
        <authorList>
            <person name="Oguchi A."/>
            <person name="Ankai A."/>
            <person name="Kaneko J."/>
            <person name="Yamada-Narita S."/>
            <person name="Fukui S."/>
            <person name="Takahashi M."/>
            <person name="Onodera T."/>
            <person name="Kojima S."/>
            <person name="Fushimi T."/>
            <person name="Abe N."/>
            <person name="Kamio Y."/>
            <person name="Yamazaki S."/>
            <person name="Fujita N."/>
        </authorList>
    </citation>
    <scope>NUCLEOTIDE SEQUENCE [LARGE SCALE GENOMIC DNA]</scope>
    <source>
        <strain evidence="3">NBRC 103574 / TAM6421</strain>
    </source>
</reference>
<dbReference type="AlphaFoldDB" id="I0GU05"/>
<protein>
    <recommendedName>
        <fullName evidence="4">Phage transcriptional regulator, RinA family</fullName>
    </recommendedName>
</protein>
<evidence type="ECO:0000313" key="2">
    <source>
        <dbReference type="EMBL" id="BAL84242.1"/>
    </source>
</evidence>